<feature type="compositionally biased region" description="Basic and acidic residues" evidence="1">
    <location>
        <begin position="135"/>
        <end position="145"/>
    </location>
</feature>
<dbReference type="SUPFAM" id="SSF103657">
    <property type="entry name" value="BAR/IMD domain-like"/>
    <property type="match status" value="1"/>
</dbReference>
<evidence type="ECO:0000313" key="3">
    <source>
        <dbReference type="EMBL" id="RSM12864.1"/>
    </source>
</evidence>
<dbReference type="GO" id="GO:0005886">
    <property type="term" value="C:plasma membrane"/>
    <property type="evidence" value="ECO:0007669"/>
    <property type="project" value="TreeGrafter"/>
</dbReference>
<dbReference type="GO" id="GO:0030139">
    <property type="term" value="C:endocytic vesicle"/>
    <property type="evidence" value="ECO:0007669"/>
    <property type="project" value="TreeGrafter"/>
</dbReference>
<dbReference type="Gene3D" id="1.20.1270.60">
    <property type="entry name" value="Arfaptin homology (AH) domain/BAR domain"/>
    <property type="match status" value="1"/>
</dbReference>
<proteinExistence type="predicted"/>
<comment type="caution">
    <text evidence="3">The sequence shown here is derived from an EMBL/GenBank/DDBJ whole genome shotgun (WGS) entry which is preliminary data.</text>
</comment>
<name>A0A428UF18_9HYPO</name>
<dbReference type="PANTHER" id="PTHR23065:SF54">
    <property type="entry name" value="SUPPRESSOR OF YEAST PROFILIN DELETION"/>
    <property type="match status" value="1"/>
</dbReference>
<keyword evidence="4" id="KW-1185">Reference proteome</keyword>
<feature type="domain" description="FCH" evidence="2">
    <location>
        <begin position="10"/>
        <end position="100"/>
    </location>
</feature>
<dbReference type="GO" id="GO:0032153">
    <property type="term" value="C:cell division site"/>
    <property type="evidence" value="ECO:0007669"/>
    <property type="project" value="TreeGrafter"/>
</dbReference>
<dbReference type="SMART" id="SM00055">
    <property type="entry name" value="FCH"/>
    <property type="match status" value="1"/>
</dbReference>
<evidence type="ECO:0000256" key="1">
    <source>
        <dbReference type="SAM" id="MobiDB-lite"/>
    </source>
</evidence>
<dbReference type="EMBL" id="NKCK01000012">
    <property type="protein sequence ID" value="RSM12864.1"/>
    <property type="molecule type" value="Genomic_DNA"/>
</dbReference>
<accession>A0A428UF18</accession>
<reference evidence="3 4" key="1">
    <citation type="submission" date="2017-06" db="EMBL/GenBank/DDBJ databases">
        <title>Comparative genomic analysis of Ambrosia Fusariam Clade fungi.</title>
        <authorList>
            <person name="Stajich J.E."/>
            <person name="Carrillo J."/>
            <person name="Kijimoto T."/>
            <person name="Eskalen A."/>
            <person name="O'Donnell K."/>
            <person name="Kasson M."/>
        </authorList>
    </citation>
    <scope>NUCLEOTIDE SEQUENCE [LARGE SCALE GENOMIC DNA]</scope>
    <source>
        <strain evidence="3 4">NRRL62579</strain>
    </source>
</reference>
<dbReference type="AlphaFoldDB" id="A0A428UF18"/>
<dbReference type="GO" id="GO:0032185">
    <property type="term" value="P:septin cytoskeleton organization"/>
    <property type="evidence" value="ECO:0007669"/>
    <property type="project" value="TreeGrafter"/>
</dbReference>
<evidence type="ECO:0000313" key="4">
    <source>
        <dbReference type="Proteomes" id="UP000287144"/>
    </source>
</evidence>
<dbReference type="InterPro" id="IPR001060">
    <property type="entry name" value="FCH_dom"/>
</dbReference>
<evidence type="ECO:0000259" key="2">
    <source>
        <dbReference type="SMART" id="SM00055"/>
    </source>
</evidence>
<feature type="region of interest" description="Disordered" evidence="1">
    <location>
        <begin position="135"/>
        <end position="156"/>
    </location>
</feature>
<dbReference type="PANTHER" id="PTHR23065">
    <property type="entry name" value="PROLINE-SERINE-THREONINE PHOSPHATASE INTERACTING PROTEIN 1"/>
    <property type="match status" value="1"/>
</dbReference>
<dbReference type="Proteomes" id="UP000287144">
    <property type="component" value="Unassembled WGS sequence"/>
</dbReference>
<protein>
    <recommendedName>
        <fullName evidence="2">FCH domain-containing protein</fullName>
    </recommendedName>
</protein>
<organism evidence="3 4">
    <name type="scientific">Fusarium oligoseptatum</name>
    <dbReference type="NCBI Taxonomy" id="2604345"/>
    <lineage>
        <taxon>Eukaryota</taxon>
        <taxon>Fungi</taxon>
        <taxon>Dikarya</taxon>
        <taxon>Ascomycota</taxon>
        <taxon>Pezizomycotina</taxon>
        <taxon>Sordariomycetes</taxon>
        <taxon>Hypocreomycetidae</taxon>
        <taxon>Hypocreales</taxon>
        <taxon>Nectriaceae</taxon>
        <taxon>Fusarium</taxon>
        <taxon>Fusarium solani species complex</taxon>
    </lineage>
</organism>
<dbReference type="InterPro" id="IPR027267">
    <property type="entry name" value="AH/BAR_dom_sf"/>
</dbReference>
<dbReference type="STRING" id="1325735.A0A428UF18"/>
<sequence>MEDMARAEYPAMLAALQPGQAAHTLSERLKRMSRINIEVADWLQERRRVEEQYVQGLRKLTAFKVPNAQSELGVFQAPWNRIIDTVESIAHSHHQLADRIEKDIEHPLRNFHIRKDFQNMNTMSNNLATMAKDLEEAQERSDKLSKKGGRANTQKGRRRLVQAGGCYWTVGVTGALHLRVPSSPRRIAGQQSA</sequence>
<dbReference type="Pfam" id="PF00611">
    <property type="entry name" value="FCH"/>
    <property type="match status" value="1"/>
</dbReference>
<gene>
    <name evidence="3" type="ORF">CEP52_002152</name>
</gene>